<feature type="non-terminal residue" evidence="1">
    <location>
        <position position="249"/>
    </location>
</feature>
<protein>
    <submittedName>
        <fullName evidence="1">Uncharacterized protein</fullName>
    </submittedName>
</protein>
<organism evidence="1 2">
    <name type="scientific">Pocillopora damicornis</name>
    <name type="common">Cauliflower coral</name>
    <name type="synonym">Millepora damicornis</name>
    <dbReference type="NCBI Taxonomy" id="46731"/>
    <lineage>
        <taxon>Eukaryota</taxon>
        <taxon>Metazoa</taxon>
        <taxon>Cnidaria</taxon>
        <taxon>Anthozoa</taxon>
        <taxon>Hexacorallia</taxon>
        <taxon>Scleractinia</taxon>
        <taxon>Astrocoeniina</taxon>
        <taxon>Pocilloporidae</taxon>
        <taxon>Pocillopora</taxon>
    </lineage>
</organism>
<dbReference type="EMBL" id="RCHS01001047">
    <property type="protein sequence ID" value="RMX55463.1"/>
    <property type="molecule type" value="Genomic_DNA"/>
</dbReference>
<reference evidence="1 2" key="1">
    <citation type="journal article" date="2018" name="Sci. Rep.">
        <title>Comparative analysis of the Pocillopora damicornis genome highlights role of immune system in coral evolution.</title>
        <authorList>
            <person name="Cunning R."/>
            <person name="Bay R.A."/>
            <person name="Gillette P."/>
            <person name="Baker A.C."/>
            <person name="Traylor-Knowles N."/>
        </authorList>
    </citation>
    <scope>NUCLEOTIDE SEQUENCE [LARGE SCALE GENOMIC DNA]</scope>
    <source>
        <strain evidence="1">RSMAS</strain>
        <tissue evidence="1">Whole animal</tissue>
    </source>
</reference>
<gene>
    <name evidence="1" type="ORF">pdam_00022714</name>
</gene>
<dbReference type="Proteomes" id="UP000275408">
    <property type="component" value="Unassembled WGS sequence"/>
</dbReference>
<evidence type="ECO:0000313" key="1">
    <source>
        <dbReference type="EMBL" id="RMX55463.1"/>
    </source>
</evidence>
<dbReference type="OrthoDB" id="10050996at2759"/>
<sequence length="249" mass="28154">MIHEKQLDIEFDKVCAPGLHISLGVSKKLFDELENQCFELGKKIQMELLNLQSLHANVNIMPAYFTLPQEEIDKLLGNAKEEKLFDELENQCFELDKKIQMALAGDSEENDEKFQAFRAAQLQFTRTAQQFNEKGNYLQELLNLQSLHPNVYNACLLYTTTGGDRKTPWKCKGGGNNNVFVLSSITAVQFSNSIAHEDNIIKLCSAVVTKTVELCPSFLSQAREISLFAACHFVYDSADYLNDSNIDKL</sequence>
<comment type="caution">
    <text evidence="1">The sequence shown here is derived from an EMBL/GenBank/DDBJ whole genome shotgun (WGS) entry which is preliminary data.</text>
</comment>
<dbReference type="PANTHER" id="PTHR31424">
    <property type="entry name" value="PROTEIN CBG23806"/>
    <property type="match status" value="1"/>
</dbReference>
<proteinExistence type="predicted"/>
<keyword evidence="2" id="KW-1185">Reference proteome</keyword>
<evidence type="ECO:0000313" key="2">
    <source>
        <dbReference type="Proteomes" id="UP000275408"/>
    </source>
</evidence>
<dbReference type="PANTHER" id="PTHR31424:SF6">
    <property type="match status" value="1"/>
</dbReference>
<dbReference type="AlphaFoldDB" id="A0A3M6UP44"/>
<name>A0A3M6UP44_POCDA</name>
<accession>A0A3M6UP44</accession>